<dbReference type="Proteomes" id="UP001295423">
    <property type="component" value="Unassembled WGS sequence"/>
</dbReference>
<evidence type="ECO:0000256" key="2">
    <source>
        <dbReference type="ARBA" id="ARBA00022980"/>
    </source>
</evidence>
<dbReference type="SUPFAM" id="SSF57829">
    <property type="entry name" value="Zn-binding ribosomal proteins"/>
    <property type="match status" value="1"/>
</dbReference>
<dbReference type="InterPro" id="IPR002677">
    <property type="entry name" value="Ribosomal_bL32"/>
</dbReference>
<dbReference type="Pfam" id="PF01783">
    <property type="entry name" value="Ribosomal_L32p"/>
    <property type="match status" value="1"/>
</dbReference>
<evidence type="ECO:0000313" key="4">
    <source>
        <dbReference type="EMBL" id="CAJ1951678.1"/>
    </source>
</evidence>
<gene>
    <name evidence="4" type="ORF">CYCCA115_LOCUS13183</name>
</gene>
<name>A0AAD2FSI6_9STRA</name>
<sequence length="129" mass="15354">MIWNSLSLVSTVIRQRVGGTAKILWHQHMFTPVAQHMQQPWMPQLAGMETPLQQEQQQEEEDQSWIWFAVPKRKHTRSRKRMKTTAHKRLKLKKNIVFDPRTGEVTLKHKLPFNWKEYLPAMPNKSAEE</sequence>
<reference evidence="4" key="1">
    <citation type="submission" date="2023-08" db="EMBL/GenBank/DDBJ databases">
        <authorList>
            <person name="Audoor S."/>
            <person name="Bilcke G."/>
        </authorList>
    </citation>
    <scope>NUCLEOTIDE SEQUENCE</scope>
</reference>
<keyword evidence="3" id="KW-0687">Ribonucleoprotein</keyword>
<dbReference type="GO" id="GO:0015934">
    <property type="term" value="C:large ribosomal subunit"/>
    <property type="evidence" value="ECO:0007669"/>
    <property type="project" value="InterPro"/>
</dbReference>
<dbReference type="GO" id="GO:0006412">
    <property type="term" value="P:translation"/>
    <property type="evidence" value="ECO:0007669"/>
    <property type="project" value="InterPro"/>
</dbReference>
<keyword evidence="2" id="KW-0689">Ribosomal protein</keyword>
<evidence type="ECO:0000256" key="1">
    <source>
        <dbReference type="ARBA" id="ARBA00008560"/>
    </source>
</evidence>
<dbReference type="AlphaFoldDB" id="A0AAD2FSI6"/>
<dbReference type="NCBIfam" id="TIGR01031">
    <property type="entry name" value="rpmF_bact"/>
    <property type="match status" value="1"/>
</dbReference>
<dbReference type="EMBL" id="CAKOGP040001792">
    <property type="protein sequence ID" value="CAJ1951678.1"/>
    <property type="molecule type" value="Genomic_DNA"/>
</dbReference>
<protein>
    <submittedName>
        <fullName evidence="4">Uncharacterized protein</fullName>
    </submittedName>
</protein>
<comment type="similarity">
    <text evidence="1">Belongs to the bacterial ribosomal protein bL32 family.</text>
</comment>
<keyword evidence="5" id="KW-1185">Reference proteome</keyword>
<accession>A0AAD2FSI6</accession>
<comment type="caution">
    <text evidence="4">The sequence shown here is derived from an EMBL/GenBank/DDBJ whole genome shotgun (WGS) entry which is preliminary data.</text>
</comment>
<evidence type="ECO:0000256" key="3">
    <source>
        <dbReference type="ARBA" id="ARBA00023274"/>
    </source>
</evidence>
<dbReference type="GO" id="GO:0003735">
    <property type="term" value="F:structural constituent of ribosome"/>
    <property type="evidence" value="ECO:0007669"/>
    <property type="project" value="InterPro"/>
</dbReference>
<evidence type="ECO:0000313" key="5">
    <source>
        <dbReference type="Proteomes" id="UP001295423"/>
    </source>
</evidence>
<proteinExistence type="inferred from homology"/>
<organism evidence="4 5">
    <name type="scientific">Cylindrotheca closterium</name>
    <dbReference type="NCBI Taxonomy" id="2856"/>
    <lineage>
        <taxon>Eukaryota</taxon>
        <taxon>Sar</taxon>
        <taxon>Stramenopiles</taxon>
        <taxon>Ochrophyta</taxon>
        <taxon>Bacillariophyta</taxon>
        <taxon>Bacillariophyceae</taxon>
        <taxon>Bacillariophycidae</taxon>
        <taxon>Bacillariales</taxon>
        <taxon>Bacillariaceae</taxon>
        <taxon>Cylindrotheca</taxon>
    </lineage>
</organism>
<dbReference type="InterPro" id="IPR011332">
    <property type="entry name" value="Ribosomal_zn-bd"/>
</dbReference>